<dbReference type="Proteomes" id="UP000295215">
    <property type="component" value="Unassembled WGS sequence"/>
</dbReference>
<evidence type="ECO:0000259" key="6">
    <source>
        <dbReference type="PROSITE" id="PS51352"/>
    </source>
</evidence>
<dbReference type="PANTHER" id="PTHR42852:SF6">
    <property type="entry name" value="THIOL:DISULFIDE INTERCHANGE PROTEIN DSBE"/>
    <property type="match status" value="1"/>
</dbReference>
<reference evidence="7 8" key="1">
    <citation type="submission" date="2019-03" db="EMBL/GenBank/DDBJ databases">
        <title>Genomic Encyclopedia of Archaeal and Bacterial Type Strains, Phase II (KMG-II): from individual species to whole genera.</title>
        <authorList>
            <person name="Goeker M."/>
        </authorList>
    </citation>
    <scope>NUCLEOTIDE SEQUENCE [LARGE SCALE GENOMIC DNA]</scope>
    <source>
        <strain evidence="7 8">DSM 28213</strain>
    </source>
</reference>
<organism evidence="7 8">
    <name type="scientific">Myroides indicus</name>
    <dbReference type="NCBI Taxonomy" id="1323422"/>
    <lineage>
        <taxon>Bacteria</taxon>
        <taxon>Pseudomonadati</taxon>
        <taxon>Bacteroidota</taxon>
        <taxon>Flavobacteriia</taxon>
        <taxon>Flavobacteriales</taxon>
        <taxon>Flavobacteriaceae</taxon>
        <taxon>Myroides</taxon>
    </lineage>
</organism>
<keyword evidence="4" id="KW-0676">Redox-active center</keyword>
<accession>A0A4R7F1C4</accession>
<dbReference type="CDD" id="cd02966">
    <property type="entry name" value="TlpA_like_family"/>
    <property type="match status" value="1"/>
</dbReference>
<evidence type="ECO:0000256" key="5">
    <source>
        <dbReference type="SAM" id="Phobius"/>
    </source>
</evidence>
<evidence type="ECO:0000256" key="1">
    <source>
        <dbReference type="ARBA" id="ARBA00004196"/>
    </source>
</evidence>
<proteinExistence type="predicted"/>
<evidence type="ECO:0000256" key="2">
    <source>
        <dbReference type="ARBA" id="ARBA00022748"/>
    </source>
</evidence>
<keyword evidence="5" id="KW-1133">Transmembrane helix</keyword>
<dbReference type="InterPro" id="IPR036249">
    <property type="entry name" value="Thioredoxin-like_sf"/>
</dbReference>
<keyword evidence="2" id="KW-0201">Cytochrome c-type biogenesis</keyword>
<dbReference type="AlphaFoldDB" id="A0A4R7F1C4"/>
<evidence type="ECO:0000313" key="7">
    <source>
        <dbReference type="EMBL" id="TDS58208.1"/>
    </source>
</evidence>
<protein>
    <submittedName>
        <fullName evidence="7">Redoxin</fullName>
    </submittedName>
</protein>
<dbReference type="GO" id="GO:0017004">
    <property type="term" value="P:cytochrome complex assembly"/>
    <property type="evidence" value="ECO:0007669"/>
    <property type="project" value="UniProtKB-KW"/>
</dbReference>
<dbReference type="GO" id="GO:0030313">
    <property type="term" value="C:cell envelope"/>
    <property type="evidence" value="ECO:0007669"/>
    <property type="project" value="UniProtKB-SubCell"/>
</dbReference>
<dbReference type="EMBL" id="SOAG01000012">
    <property type="protein sequence ID" value="TDS58208.1"/>
    <property type="molecule type" value="Genomic_DNA"/>
</dbReference>
<dbReference type="OrthoDB" id="9815205at2"/>
<comment type="caution">
    <text evidence="7">The sequence shown here is derived from an EMBL/GenBank/DDBJ whole genome shotgun (WGS) entry which is preliminary data.</text>
</comment>
<name>A0A4R7F1C4_9FLAO</name>
<evidence type="ECO:0000313" key="8">
    <source>
        <dbReference type="Proteomes" id="UP000295215"/>
    </source>
</evidence>
<sequence length="205" mass="23746">MKKVIVFLCGAFSSIIVLGVIGYFMLKDNVTMGDTPDNEEKTEQYDSETVHFKTNIEELTAEEFLKWKQKINKPTIVNFWASWCKPCIEEIPALKKYAEQNNMDLVFISADRNNEKQKKILTKQMQRLKVASSFLIKESSGTDLMNKDAVKNFTKKTGLQFEGGIPFFVILNEKGEIVSEFLGFNKEEAYQNFFDQNIKRQLIRK</sequence>
<comment type="subcellular location">
    <subcellularLocation>
        <location evidence="1">Cell envelope</location>
    </subcellularLocation>
</comment>
<dbReference type="SUPFAM" id="SSF52833">
    <property type="entry name" value="Thioredoxin-like"/>
    <property type="match status" value="1"/>
</dbReference>
<keyword evidence="5" id="KW-0812">Transmembrane</keyword>
<gene>
    <name evidence="7" type="ORF">C8P70_11239</name>
</gene>
<dbReference type="Gene3D" id="3.40.30.10">
    <property type="entry name" value="Glutaredoxin"/>
    <property type="match status" value="1"/>
</dbReference>
<keyword evidence="5" id="KW-0472">Membrane</keyword>
<dbReference type="InterPro" id="IPR013740">
    <property type="entry name" value="Redoxin"/>
</dbReference>
<dbReference type="InterPro" id="IPR050553">
    <property type="entry name" value="Thioredoxin_ResA/DsbE_sf"/>
</dbReference>
<evidence type="ECO:0000256" key="4">
    <source>
        <dbReference type="ARBA" id="ARBA00023284"/>
    </source>
</evidence>
<dbReference type="PROSITE" id="PS51352">
    <property type="entry name" value="THIOREDOXIN_2"/>
    <property type="match status" value="1"/>
</dbReference>
<dbReference type="Pfam" id="PF08534">
    <property type="entry name" value="Redoxin"/>
    <property type="match status" value="1"/>
</dbReference>
<keyword evidence="3" id="KW-1015">Disulfide bond</keyword>
<feature type="transmembrane region" description="Helical" evidence="5">
    <location>
        <begin position="5"/>
        <end position="26"/>
    </location>
</feature>
<feature type="domain" description="Thioredoxin" evidence="6">
    <location>
        <begin position="30"/>
        <end position="199"/>
    </location>
</feature>
<dbReference type="RefSeq" id="WP_133712525.1">
    <property type="nucleotide sequence ID" value="NZ_SOAG01000012.1"/>
</dbReference>
<dbReference type="InterPro" id="IPR013766">
    <property type="entry name" value="Thioredoxin_domain"/>
</dbReference>
<dbReference type="GO" id="GO:0016491">
    <property type="term" value="F:oxidoreductase activity"/>
    <property type="evidence" value="ECO:0007669"/>
    <property type="project" value="InterPro"/>
</dbReference>
<keyword evidence="8" id="KW-1185">Reference proteome</keyword>
<evidence type="ECO:0000256" key="3">
    <source>
        <dbReference type="ARBA" id="ARBA00023157"/>
    </source>
</evidence>
<dbReference type="PANTHER" id="PTHR42852">
    <property type="entry name" value="THIOL:DISULFIDE INTERCHANGE PROTEIN DSBE"/>
    <property type="match status" value="1"/>
</dbReference>